<name>A0ABW5A0U7_9BACL</name>
<reference evidence="3" key="1">
    <citation type="journal article" date="2019" name="Int. J. Syst. Evol. Microbiol.">
        <title>The Global Catalogue of Microorganisms (GCM) 10K type strain sequencing project: providing services to taxonomists for standard genome sequencing and annotation.</title>
        <authorList>
            <consortium name="The Broad Institute Genomics Platform"/>
            <consortium name="The Broad Institute Genome Sequencing Center for Infectious Disease"/>
            <person name="Wu L."/>
            <person name="Ma J."/>
        </authorList>
    </citation>
    <scope>NUCLEOTIDE SEQUENCE [LARGE SCALE GENOMIC DNA]</scope>
    <source>
        <strain evidence="3">CGMCC 1.13574</strain>
    </source>
</reference>
<keyword evidence="1" id="KW-0812">Transmembrane</keyword>
<accession>A0ABW5A0U7</accession>
<dbReference type="EMBL" id="JBHUIO010000009">
    <property type="protein sequence ID" value="MFD2171465.1"/>
    <property type="molecule type" value="Genomic_DNA"/>
</dbReference>
<evidence type="ECO:0008006" key="4">
    <source>
        <dbReference type="Google" id="ProtNLM"/>
    </source>
</evidence>
<dbReference type="Proteomes" id="UP001597343">
    <property type="component" value="Unassembled WGS sequence"/>
</dbReference>
<protein>
    <recommendedName>
        <fullName evidence="4">Yip1 domain-containing protein</fullName>
    </recommendedName>
</protein>
<evidence type="ECO:0000313" key="3">
    <source>
        <dbReference type="Proteomes" id="UP001597343"/>
    </source>
</evidence>
<sequence length="540" mass="60845">MKSFLRIFPYILVFIVVLLLQVKLDADNRVLPYLEPYGRETVFSTTTPNRPVQVLGDNRYAWLSGTELVIGSLNPAKQTTELERRPLPAQDIYTTTTFKLSGSDLYWVGEKRVLKHASWQNGAWSPAKTFDTGLTALDLVQVGGQQYLLVGTEKGLKIYQAVGSQLTEVRSYQTQRAAYVKATLDARGIVHIGLIEQLGMESYMLNYLTLDAGQNKATDLQQVKQLSVGTSNLIDDSTFGIDETHGYYLMTYKSSRKSTTELRAVSFPLNQPSPETAQDMKLIPDTAMGEAAPNSSAAYVRPVQENSLQFAFVADYAKNPRISGKEVFLSTLQGGQWTKELQRVSNSNGLGSNPVFDKQGDVTTFVYAVFAKLNTYDVLYNSNDPAYMAETNKIGKSDYTRAAMEVPRYLGMSIMILVIGFAWPMLPFGYLFFYLFRKEDALYEQPNRHLFISVLLYLATQIVVFLEYGNLDALYSYSPEWMHSSFMVSMLFVVMAVISYGFTALYARTRYERSALGEFSYFLGINLWIVILTLSYYMAG</sequence>
<feature type="transmembrane region" description="Helical" evidence="1">
    <location>
        <begin position="409"/>
        <end position="436"/>
    </location>
</feature>
<proteinExistence type="predicted"/>
<organism evidence="2 3">
    <name type="scientific">Tumebacillus lipolyticus</name>
    <dbReference type="NCBI Taxonomy" id="1280370"/>
    <lineage>
        <taxon>Bacteria</taxon>
        <taxon>Bacillati</taxon>
        <taxon>Bacillota</taxon>
        <taxon>Bacilli</taxon>
        <taxon>Bacillales</taxon>
        <taxon>Alicyclobacillaceae</taxon>
        <taxon>Tumebacillus</taxon>
    </lineage>
</organism>
<dbReference type="RefSeq" id="WP_386048278.1">
    <property type="nucleotide sequence ID" value="NZ_JBHUIO010000009.1"/>
</dbReference>
<keyword evidence="3" id="KW-1185">Reference proteome</keyword>
<comment type="caution">
    <text evidence="2">The sequence shown here is derived from an EMBL/GenBank/DDBJ whole genome shotgun (WGS) entry which is preliminary data.</text>
</comment>
<keyword evidence="1" id="KW-0472">Membrane</keyword>
<keyword evidence="1" id="KW-1133">Transmembrane helix</keyword>
<evidence type="ECO:0000256" key="1">
    <source>
        <dbReference type="SAM" id="Phobius"/>
    </source>
</evidence>
<feature type="transmembrane region" description="Helical" evidence="1">
    <location>
        <begin position="448"/>
        <end position="466"/>
    </location>
</feature>
<gene>
    <name evidence="2" type="ORF">ACFSOY_15995</name>
</gene>
<feature type="transmembrane region" description="Helical" evidence="1">
    <location>
        <begin position="486"/>
        <end position="507"/>
    </location>
</feature>
<feature type="transmembrane region" description="Helical" evidence="1">
    <location>
        <begin position="519"/>
        <end position="539"/>
    </location>
</feature>
<evidence type="ECO:0000313" key="2">
    <source>
        <dbReference type="EMBL" id="MFD2171465.1"/>
    </source>
</evidence>